<evidence type="ECO:0000259" key="1">
    <source>
        <dbReference type="SMART" id="SM00530"/>
    </source>
</evidence>
<dbReference type="Proteomes" id="UP000241206">
    <property type="component" value="Unassembled WGS sequence"/>
</dbReference>
<dbReference type="AlphaFoldDB" id="A0A2T4I501"/>
<dbReference type="Gene3D" id="1.10.260.40">
    <property type="entry name" value="lambda repressor-like DNA-binding domains"/>
    <property type="match status" value="1"/>
</dbReference>
<dbReference type="InterPro" id="IPR001387">
    <property type="entry name" value="Cro/C1-type_HTH"/>
</dbReference>
<evidence type="ECO:0000313" key="2">
    <source>
        <dbReference type="EMBL" id="PTD24795.1"/>
    </source>
</evidence>
<proteinExistence type="predicted"/>
<dbReference type="InterPro" id="IPR013435">
    <property type="entry name" value="Mobile_mystery_prot_A"/>
</dbReference>
<reference evidence="2 3" key="1">
    <citation type="submission" date="2017-11" db="EMBL/GenBank/DDBJ databases">
        <title>Sphingomonas oleivorans sp. nov., isolated from oil-contaminated soil.</title>
        <authorList>
            <person name="Wang L."/>
            <person name="Chen L."/>
        </authorList>
    </citation>
    <scope>NUCLEOTIDE SEQUENCE [LARGE SCALE GENOMIC DNA]</scope>
    <source>
        <strain evidence="2 3">K101</strain>
    </source>
</reference>
<feature type="domain" description="HTH cro/C1-type" evidence="1">
    <location>
        <begin position="33"/>
        <end position="90"/>
    </location>
</feature>
<dbReference type="EMBL" id="PHHF01000030">
    <property type="protein sequence ID" value="PTD24795.1"/>
    <property type="molecule type" value="Genomic_DNA"/>
</dbReference>
<organism evidence="2 3">
    <name type="scientific">Edaphosphingomonas fennica</name>
    <dbReference type="NCBI Taxonomy" id="114404"/>
    <lineage>
        <taxon>Bacteria</taxon>
        <taxon>Pseudomonadati</taxon>
        <taxon>Pseudomonadota</taxon>
        <taxon>Alphaproteobacteria</taxon>
        <taxon>Sphingomonadales</taxon>
        <taxon>Rhizorhabdaceae</taxon>
        <taxon>Edaphosphingomonas</taxon>
    </lineage>
</organism>
<accession>A0A2T4I501</accession>
<dbReference type="CDD" id="cd00093">
    <property type="entry name" value="HTH_XRE"/>
    <property type="match status" value="1"/>
</dbReference>
<dbReference type="GO" id="GO:0003677">
    <property type="term" value="F:DNA binding"/>
    <property type="evidence" value="ECO:0007669"/>
    <property type="project" value="InterPro"/>
</dbReference>
<dbReference type="SUPFAM" id="SSF47413">
    <property type="entry name" value="lambda repressor-like DNA-binding domains"/>
    <property type="match status" value="1"/>
</dbReference>
<gene>
    <name evidence="2" type="ORF">CV103_07220</name>
</gene>
<evidence type="ECO:0000313" key="3">
    <source>
        <dbReference type="Proteomes" id="UP000241206"/>
    </source>
</evidence>
<keyword evidence="3" id="KW-1185">Reference proteome</keyword>
<comment type="caution">
    <text evidence="2">The sequence shown here is derived from an EMBL/GenBank/DDBJ whole genome shotgun (WGS) entry which is preliminary data.</text>
</comment>
<dbReference type="RefSeq" id="WP_107394478.1">
    <property type="nucleotide sequence ID" value="NZ_PHHF01000030.1"/>
</dbReference>
<dbReference type="NCBIfam" id="TIGR02612">
    <property type="entry name" value="mob_myst_A"/>
    <property type="match status" value="1"/>
</dbReference>
<name>A0A2T4I501_9SPHN</name>
<protein>
    <submittedName>
        <fullName evidence="2">Transcriptional regulator</fullName>
    </submittedName>
</protein>
<sequence>MKSEIRTRARDRLDEKLGAIRPLEHFTVPPKGWIRAIRDAIGMTGAQLGRRLGMTAQGIVSLERSEAHGKIQLSTLRRAAEAMDCVLVYALLPKTSLNEMVELRARELAFRAIRRVSHSMALEDQRVDRDLEARVQTYIETALRDRDLWESA</sequence>
<dbReference type="InterPro" id="IPR010982">
    <property type="entry name" value="Lambda_DNA-bd_dom_sf"/>
</dbReference>
<dbReference type="SMART" id="SM00530">
    <property type="entry name" value="HTH_XRE"/>
    <property type="match status" value="1"/>
</dbReference>
<dbReference type="Pfam" id="PF01381">
    <property type="entry name" value="HTH_3"/>
    <property type="match status" value="1"/>
</dbReference>